<reference evidence="4" key="3">
    <citation type="submission" date="2015-06" db="UniProtKB">
        <authorList>
            <consortium name="EnsemblMetazoa"/>
        </authorList>
    </citation>
    <scope>IDENTIFICATION</scope>
</reference>
<feature type="domain" description="CARD" evidence="2">
    <location>
        <begin position="18"/>
        <end position="110"/>
    </location>
</feature>
<evidence type="ECO:0000313" key="5">
    <source>
        <dbReference type="Proteomes" id="UP000014760"/>
    </source>
</evidence>
<dbReference type="SMART" id="SM00114">
    <property type="entry name" value="CARD"/>
    <property type="match status" value="1"/>
</dbReference>
<sequence>MSVAEVHSNERSSFGLLMDESHRDLLRRNLVALTTDLDPGDVYILLIQNGVLTEDEKETLSNRRMNTCRRDGAHDLIKVLQRKGPTAFEAFMDALWNTYPHLYGRISGGRTDIIPKQNVDTETKLLQSSSLKEHPEVGTPVPGKQTLADVVPSTELDLGTSQEQIR</sequence>
<dbReference type="HOGENOM" id="CLU_1604293_0_0_1"/>
<dbReference type="InterPro" id="IPR037939">
    <property type="entry name" value="CRADD"/>
</dbReference>
<dbReference type="PROSITE" id="PS50209">
    <property type="entry name" value="CARD"/>
    <property type="match status" value="1"/>
</dbReference>
<dbReference type="EnsemblMetazoa" id="CapteT213419">
    <property type="protein sequence ID" value="CapteP213419"/>
    <property type="gene ID" value="CapteG213419"/>
</dbReference>
<dbReference type="GO" id="GO:0002020">
    <property type="term" value="F:protease binding"/>
    <property type="evidence" value="ECO:0007669"/>
    <property type="project" value="InterPro"/>
</dbReference>
<dbReference type="CDD" id="cd01671">
    <property type="entry name" value="CARD"/>
    <property type="match status" value="1"/>
</dbReference>
<protein>
    <recommendedName>
        <fullName evidence="2">CARD domain-containing protein</fullName>
    </recommendedName>
</protein>
<dbReference type="OrthoDB" id="5981554at2759"/>
<gene>
    <name evidence="3" type="ORF">CAPTEDRAFT_213419</name>
</gene>
<dbReference type="PANTHER" id="PTHR15034">
    <property type="entry name" value="DEATH DOMAIN-CONTAINING PROTEIN CRADD"/>
    <property type="match status" value="1"/>
</dbReference>
<organism evidence="3">
    <name type="scientific">Capitella teleta</name>
    <name type="common">Polychaete worm</name>
    <dbReference type="NCBI Taxonomy" id="283909"/>
    <lineage>
        <taxon>Eukaryota</taxon>
        <taxon>Metazoa</taxon>
        <taxon>Spiralia</taxon>
        <taxon>Lophotrochozoa</taxon>
        <taxon>Annelida</taxon>
        <taxon>Polychaeta</taxon>
        <taxon>Sedentaria</taxon>
        <taxon>Scolecida</taxon>
        <taxon>Capitellidae</taxon>
        <taxon>Capitella</taxon>
    </lineage>
</organism>
<dbReference type="EMBL" id="AMQN01034838">
    <property type="status" value="NOT_ANNOTATED_CDS"/>
    <property type="molecule type" value="Genomic_DNA"/>
</dbReference>
<dbReference type="Gene3D" id="1.10.533.10">
    <property type="entry name" value="Death Domain, Fas"/>
    <property type="match status" value="1"/>
</dbReference>
<evidence type="ECO:0000313" key="4">
    <source>
        <dbReference type="EnsemblMetazoa" id="CapteP213419"/>
    </source>
</evidence>
<proteinExistence type="predicted"/>
<dbReference type="EMBL" id="KB291897">
    <property type="protein sequence ID" value="ELU18464.1"/>
    <property type="molecule type" value="Genomic_DNA"/>
</dbReference>
<dbReference type="Proteomes" id="UP000014760">
    <property type="component" value="Unassembled WGS sequence"/>
</dbReference>
<evidence type="ECO:0000256" key="1">
    <source>
        <dbReference type="SAM" id="MobiDB-lite"/>
    </source>
</evidence>
<dbReference type="SUPFAM" id="SSF47986">
    <property type="entry name" value="DEATH domain"/>
    <property type="match status" value="1"/>
</dbReference>
<feature type="region of interest" description="Disordered" evidence="1">
    <location>
        <begin position="128"/>
        <end position="166"/>
    </location>
</feature>
<dbReference type="GO" id="GO:0042981">
    <property type="term" value="P:regulation of apoptotic process"/>
    <property type="evidence" value="ECO:0007669"/>
    <property type="project" value="InterPro"/>
</dbReference>
<dbReference type="PANTHER" id="PTHR15034:SF5">
    <property type="entry name" value="DEATH DOMAIN-CONTAINING PROTEIN CRADD"/>
    <property type="match status" value="1"/>
</dbReference>
<dbReference type="AlphaFoldDB" id="R7VIL1"/>
<evidence type="ECO:0000259" key="2">
    <source>
        <dbReference type="PROSITE" id="PS50209"/>
    </source>
</evidence>
<keyword evidence="5" id="KW-1185">Reference proteome</keyword>
<dbReference type="InterPro" id="IPR001315">
    <property type="entry name" value="CARD"/>
</dbReference>
<name>R7VIL1_CAPTE</name>
<evidence type="ECO:0000313" key="3">
    <source>
        <dbReference type="EMBL" id="ELU18464.1"/>
    </source>
</evidence>
<dbReference type="InterPro" id="IPR011029">
    <property type="entry name" value="DEATH-like_dom_sf"/>
</dbReference>
<reference evidence="3 5" key="2">
    <citation type="journal article" date="2013" name="Nature">
        <title>Insights into bilaterian evolution from three spiralian genomes.</title>
        <authorList>
            <person name="Simakov O."/>
            <person name="Marletaz F."/>
            <person name="Cho S.J."/>
            <person name="Edsinger-Gonzales E."/>
            <person name="Havlak P."/>
            <person name="Hellsten U."/>
            <person name="Kuo D.H."/>
            <person name="Larsson T."/>
            <person name="Lv J."/>
            <person name="Arendt D."/>
            <person name="Savage R."/>
            <person name="Osoegawa K."/>
            <person name="de Jong P."/>
            <person name="Grimwood J."/>
            <person name="Chapman J.A."/>
            <person name="Shapiro H."/>
            <person name="Aerts A."/>
            <person name="Otillar R.P."/>
            <person name="Terry A.Y."/>
            <person name="Boore J.L."/>
            <person name="Grigoriev I.V."/>
            <person name="Lindberg D.R."/>
            <person name="Seaver E.C."/>
            <person name="Weisblat D.A."/>
            <person name="Putnam N.H."/>
            <person name="Rokhsar D.S."/>
        </authorList>
    </citation>
    <scope>NUCLEOTIDE SEQUENCE</scope>
    <source>
        <strain evidence="3 5">I ESC-2004</strain>
    </source>
</reference>
<reference evidence="5" key="1">
    <citation type="submission" date="2012-12" db="EMBL/GenBank/DDBJ databases">
        <authorList>
            <person name="Hellsten U."/>
            <person name="Grimwood J."/>
            <person name="Chapman J.A."/>
            <person name="Shapiro H."/>
            <person name="Aerts A."/>
            <person name="Otillar R.P."/>
            <person name="Terry A.Y."/>
            <person name="Boore J.L."/>
            <person name="Simakov O."/>
            <person name="Marletaz F."/>
            <person name="Cho S.-J."/>
            <person name="Edsinger-Gonzales E."/>
            <person name="Havlak P."/>
            <person name="Kuo D.-H."/>
            <person name="Larsson T."/>
            <person name="Lv J."/>
            <person name="Arendt D."/>
            <person name="Savage R."/>
            <person name="Osoegawa K."/>
            <person name="de Jong P."/>
            <person name="Lindberg D.R."/>
            <person name="Seaver E.C."/>
            <person name="Weisblat D.A."/>
            <person name="Putnam N.H."/>
            <person name="Grigoriev I.V."/>
            <person name="Rokhsar D.S."/>
        </authorList>
    </citation>
    <scope>NUCLEOTIDE SEQUENCE</scope>
    <source>
        <strain evidence="5">I ESC-2004</strain>
    </source>
</reference>
<accession>R7VIL1</accession>
<dbReference type="GO" id="GO:0070513">
    <property type="term" value="F:death domain binding"/>
    <property type="evidence" value="ECO:0007669"/>
    <property type="project" value="InterPro"/>
</dbReference>
<dbReference type="Pfam" id="PF00619">
    <property type="entry name" value="CARD"/>
    <property type="match status" value="1"/>
</dbReference>